<organism evidence="6 7">
    <name type="scientific">Panagrellus redivivus</name>
    <name type="common">Microworm</name>
    <dbReference type="NCBI Taxonomy" id="6233"/>
    <lineage>
        <taxon>Eukaryota</taxon>
        <taxon>Metazoa</taxon>
        <taxon>Ecdysozoa</taxon>
        <taxon>Nematoda</taxon>
        <taxon>Chromadorea</taxon>
        <taxon>Rhabditida</taxon>
        <taxon>Tylenchina</taxon>
        <taxon>Panagrolaimomorpha</taxon>
        <taxon>Panagrolaimoidea</taxon>
        <taxon>Panagrolaimidae</taxon>
        <taxon>Panagrellus</taxon>
    </lineage>
</organism>
<evidence type="ECO:0000256" key="3">
    <source>
        <dbReference type="ARBA" id="ARBA00022833"/>
    </source>
</evidence>
<evidence type="ECO:0000256" key="1">
    <source>
        <dbReference type="ARBA" id="ARBA00022723"/>
    </source>
</evidence>
<protein>
    <submittedName>
        <fullName evidence="7">BED-type domain-containing protein</fullName>
    </submittedName>
</protein>
<dbReference type="WBParaSite" id="Pan_g17475.t1">
    <property type="protein sequence ID" value="Pan_g17475.t1"/>
    <property type="gene ID" value="Pan_g17475"/>
</dbReference>
<dbReference type="InterPro" id="IPR036236">
    <property type="entry name" value="Znf_C2H2_sf"/>
</dbReference>
<dbReference type="PROSITE" id="PS50808">
    <property type="entry name" value="ZF_BED"/>
    <property type="match status" value="1"/>
</dbReference>
<dbReference type="SMART" id="SM00614">
    <property type="entry name" value="ZnF_BED"/>
    <property type="match status" value="1"/>
</dbReference>
<evidence type="ECO:0000259" key="5">
    <source>
        <dbReference type="PROSITE" id="PS50808"/>
    </source>
</evidence>
<feature type="domain" description="BED-type" evidence="5">
    <location>
        <begin position="40"/>
        <end position="92"/>
    </location>
</feature>
<evidence type="ECO:0000256" key="2">
    <source>
        <dbReference type="ARBA" id="ARBA00022771"/>
    </source>
</evidence>
<dbReference type="Proteomes" id="UP000492821">
    <property type="component" value="Unassembled WGS sequence"/>
</dbReference>
<dbReference type="Pfam" id="PF02892">
    <property type="entry name" value="zf-BED"/>
    <property type="match status" value="1"/>
</dbReference>
<evidence type="ECO:0000313" key="7">
    <source>
        <dbReference type="WBParaSite" id="Pan_g17475.t1"/>
    </source>
</evidence>
<evidence type="ECO:0000313" key="6">
    <source>
        <dbReference type="Proteomes" id="UP000492821"/>
    </source>
</evidence>
<name>A0A7E4V7E4_PANRE</name>
<keyword evidence="6" id="KW-1185">Reference proteome</keyword>
<keyword evidence="1" id="KW-0479">Metal-binding</keyword>
<reference evidence="6" key="1">
    <citation type="journal article" date="2013" name="Genetics">
        <title>The draft genome and transcriptome of Panagrellus redivivus are shaped by the harsh demands of a free-living lifestyle.</title>
        <authorList>
            <person name="Srinivasan J."/>
            <person name="Dillman A.R."/>
            <person name="Macchietto M.G."/>
            <person name="Heikkinen L."/>
            <person name="Lakso M."/>
            <person name="Fracchia K.M."/>
            <person name="Antoshechkin I."/>
            <person name="Mortazavi A."/>
            <person name="Wong G."/>
            <person name="Sternberg P.W."/>
        </authorList>
    </citation>
    <scope>NUCLEOTIDE SEQUENCE [LARGE SCALE GENOMIC DNA]</scope>
    <source>
        <strain evidence="6">MT8872</strain>
    </source>
</reference>
<dbReference type="GO" id="GO:0008270">
    <property type="term" value="F:zinc ion binding"/>
    <property type="evidence" value="ECO:0007669"/>
    <property type="project" value="UniProtKB-KW"/>
</dbReference>
<keyword evidence="2 4" id="KW-0863">Zinc-finger</keyword>
<dbReference type="SUPFAM" id="SSF57667">
    <property type="entry name" value="beta-beta-alpha zinc fingers"/>
    <property type="match status" value="1"/>
</dbReference>
<dbReference type="InterPro" id="IPR003656">
    <property type="entry name" value="Znf_BED"/>
</dbReference>
<sequence>MDGHLNKDFDLFTLFLKSSEALSSSTTAAKSVMKSLKSKGRKSWVWQHYTKIAEKQVVLCTFCRKEIGAKNSNTTGMMRHLKSMHHVTEDTSSALPAELTSFQPPSTSFEAEFKVFVKFISTEVAFLKDILQMLLHRLHNIYLTVKENPQITQKLLELMEMSDENGLDKALIREVAAKHKIDTSVIEDASTLASCIFFGTVAMDAINTFIADKTFGNIDCFVAAEHHLIQAACELLVSPS</sequence>
<keyword evidence="3" id="KW-0862">Zinc</keyword>
<proteinExistence type="predicted"/>
<reference evidence="7" key="2">
    <citation type="submission" date="2020-10" db="UniProtKB">
        <authorList>
            <consortium name="WormBaseParasite"/>
        </authorList>
    </citation>
    <scope>IDENTIFICATION</scope>
</reference>
<dbReference type="AlphaFoldDB" id="A0A7E4V7E4"/>
<evidence type="ECO:0000256" key="4">
    <source>
        <dbReference type="PROSITE-ProRule" id="PRU00027"/>
    </source>
</evidence>
<dbReference type="GO" id="GO:0003677">
    <property type="term" value="F:DNA binding"/>
    <property type="evidence" value="ECO:0007669"/>
    <property type="project" value="InterPro"/>
</dbReference>
<accession>A0A7E4V7E4</accession>